<dbReference type="AlphaFoldDB" id="A0A1T1AN25"/>
<gene>
    <name evidence="3" type="ORF">RF819_01360</name>
</gene>
<dbReference type="Pfam" id="PF04023">
    <property type="entry name" value="FeoA"/>
    <property type="match status" value="1"/>
</dbReference>
<reference evidence="3 4" key="1">
    <citation type="submission" date="2017-01" db="EMBL/GenBank/DDBJ databases">
        <title>Genome sequencing of Rhodoferax fermentans JCM 7819.</title>
        <authorList>
            <person name="Kim Y.J."/>
            <person name="Farh M.E.-A."/>
            <person name="Yang D.-C."/>
        </authorList>
    </citation>
    <scope>NUCLEOTIDE SEQUENCE [LARGE SCALE GENOMIC DNA]</scope>
    <source>
        <strain evidence="3 4">JCM 7819</strain>
    </source>
</reference>
<dbReference type="InterPro" id="IPR007167">
    <property type="entry name" value="Fe-transptr_FeoA-like"/>
</dbReference>
<evidence type="ECO:0000313" key="4">
    <source>
        <dbReference type="Proteomes" id="UP000190750"/>
    </source>
</evidence>
<organism evidence="3 4">
    <name type="scientific">Rhodoferax fermentans</name>
    <dbReference type="NCBI Taxonomy" id="28066"/>
    <lineage>
        <taxon>Bacteria</taxon>
        <taxon>Pseudomonadati</taxon>
        <taxon>Pseudomonadota</taxon>
        <taxon>Betaproteobacteria</taxon>
        <taxon>Burkholderiales</taxon>
        <taxon>Comamonadaceae</taxon>
        <taxon>Rhodoferax</taxon>
    </lineage>
</organism>
<keyword evidence="1" id="KW-0408">Iron</keyword>
<comment type="caution">
    <text evidence="3">The sequence shown here is derived from an EMBL/GenBank/DDBJ whole genome shotgun (WGS) entry which is preliminary data.</text>
</comment>
<dbReference type="GO" id="GO:0046914">
    <property type="term" value="F:transition metal ion binding"/>
    <property type="evidence" value="ECO:0007669"/>
    <property type="project" value="InterPro"/>
</dbReference>
<dbReference type="Gene3D" id="2.30.30.90">
    <property type="match status" value="1"/>
</dbReference>
<keyword evidence="4" id="KW-1185">Reference proteome</keyword>
<dbReference type="Proteomes" id="UP000190750">
    <property type="component" value="Unassembled WGS sequence"/>
</dbReference>
<evidence type="ECO:0000313" key="3">
    <source>
        <dbReference type="EMBL" id="OOV05530.1"/>
    </source>
</evidence>
<dbReference type="RefSeq" id="WP_143541545.1">
    <property type="nucleotide sequence ID" value="NZ_MTJN01000002.1"/>
</dbReference>
<name>A0A1T1AN25_RHOFE</name>
<dbReference type="STRING" id="28066.RF819_01360"/>
<dbReference type="SUPFAM" id="SSF50037">
    <property type="entry name" value="C-terminal domain of transcriptional repressors"/>
    <property type="match status" value="1"/>
</dbReference>
<proteinExistence type="predicted"/>
<accession>A0A1T1AN25</accession>
<protein>
    <recommendedName>
        <fullName evidence="2">Ferrous iron transporter FeoA-like domain-containing protein</fullName>
    </recommendedName>
</protein>
<feature type="domain" description="Ferrous iron transporter FeoA-like" evidence="2">
    <location>
        <begin position="15"/>
        <end position="93"/>
    </location>
</feature>
<evidence type="ECO:0000259" key="2">
    <source>
        <dbReference type="SMART" id="SM00899"/>
    </source>
</evidence>
<dbReference type="EMBL" id="MTJN01000002">
    <property type="protein sequence ID" value="OOV05530.1"/>
    <property type="molecule type" value="Genomic_DNA"/>
</dbReference>
<dbReference type="SMART" id="SM00899">
    <property type="entry name" value="FeoA"/>
    <property type="match status" value="1"/>
</dbReference>
<sequence>MTSPHPPTPPEQPSIGLDQLAKQASAVVVGMASTHDEEERGIALRLLEIGFLPGEVVRVIAHGYPGHDPLAVRVGHTTFALRSHEAALVQVRPL</sequence>
<dbReference type="InterPro" id="IPR008988">
    <property type="entry name" value="Transcriptional_repressor_C"/>
</dbReference>
<dbReference type="InterPro" id="IPR038157">
    <property type="entry name" value="FeoA_core_dom"/>
</dbReference>
<evidence type="ECO:0000256" key="1">
    <source>
        <dbReference type="ARBA" id="ARBA00023004"/>
    </source>
</evidence>
<dbReference type="OrthoDB" id="559009at2"/>